<gene>
    <name evidence="1" type="ORF">C9J12_29415</name>
</gene>
<dbReference type="Proteomes" id="UP000240987">
    <property type="component" value="Unassembled WGS sequence"/>
</dbReference>
<comment type="caution">
    <text evidence="1">The sequence shown here is derived from an EMBL/GenBank/DDBJ whole genome shotgun (WGS) entry which is preliminary data.</text>
</comment>
<name>A0A2T3J5T4_9GAMM</name>
<dbReference type="EMBL" id="PYMJ01000077">
    <property type="protein sequence ID" value="PSU41773.1"/>
    <property type="molecule type" value="Genomic_DNA"/>
</dbReference>
<evidence type="ECO:0000313" key="1">
    <source>
        <dbReference type="EMBL" id="PSU41773.1"/>
    </source>
</evidence>
<reference evidence="1 2" key="1">
    <citation type="submission" date="2018-01" db="EMBL/GenBank/DDBJ databases">
        <title>Whole genome sequencing of Histamine producing bacteria.</title>
        <authorList>
            <person name="Butler K."/>
        </authorList>
    </citation>
    <scope>NUCLEOTIDE SEQUENCE [LARGE SCALE GENOMIC DNA]</scope>
    <source>
        <strain evidence="1 2">JCM 12947</strain>
    </source>
</reference>
<keyword evidence="2" id="KW-1185">Reference proteome</keyword>
<evidence type="ECO:0000313" key="2">
    <source>
        <dbReference type="Proteomes" id="UP000240987"/>
    </source>
</evidence>
<protein>
    <submittedName>
        <fullName evidence="1">Uncharacterized protein</fullName>
    </submittedName>
</protein>
<sequence length="77" mass="8404">MKACFTDTIKANLTNRIDLPHPIRDSNPFNDQCNNGTIGIGGMGAGKSLFLDTFIQSLVKTANQSVRPTQSARRIKP</sequence>
<proteinExistence type="predicted"/>
<dbReference type="AlphaFoldDB" id="A0A2T3J5T4"/>
<accession>A0A2T3J5T4</accession>
<organism evidence="1 2">
    <name type="scientific">Photobacterium frigidiphilum</name>
    <dbReference type="NCBI Taxonomy" id="264736"/>
    <lineage>
        <taxon>Bacteria</taxon>
        <taxon>Pseudomonadati</taxon>
        <taxon>Pseudomonadota</taxon>
        <taxon>Gammaproteobacteria</taxon>
        <taxon>Vibrionales</taxon>
        <taxon>Vibrionaceae</taxon>
        <taxon>Photobacterium</taxon>
    </lineage>
</organism>